<feature type="compositionally biased region" description="Basic and acidic residues" evidence="1">
    <location>
        <begin position="414"/>
        <end position="440"/>
    </location>
</feature>
<sequence>MISVHRMLKSTQLLRSSLLFSLRPSSSSAWLKPTSKDVQLSRDNADVESLFINPDIQSLLKQLTGMDLESKVFAERKIGRQERSHYALMTDKMYQNFVPLKEPRGEGSFEVLSVDSEIAKFDESRFVFTDITFDATDQDRTVVVRESDGTLRTATPEEHDRMNRIYYEQPHRPVVPPSVFSDPALGNALNLNRHEFVMDWACWFYQPDDPEFVKLSREVFDRTMKAGKFDVLYSTRHFGSLVFYVVLNGDLPPLLNFYARRGKLPEAANLIRLQKLIHPNWRTAISSEDDDLKIVKDFVAQNKRLKEELHDLIKLSEGRYEKSVPSEYSYTTDMGRDLFKKSHISMDAETIQTESGPLAMPKKFTGENSKASAARERKNEVKVQTAAAKKKAEEDAYWQDDDKNQARKQQRKALFQEEAERKRQEAVQRKQESKAAHDEEMSSMQAKARPAPSKVTQAQINQQKRIAELQKKLEEQQRELERKKIVVDAEEITENVNRLDLENESARTVDDAIRVLGSSTVEEGDRHPEKRMRAAYTDFEEKNMPRLKSENPTLRLSQLRQLLKKEWQKSPENPLNQKIMNIISFKMVLVHLSGQLLRGHGEREYSLDTPISNVISDFVPRESDRVNYGVSYNNKFYEVNGALKDILGIKPHHSVKIVRKKRALQGELKEYGALNAERLRTCQKIIKKMEPYLSSQLSRNDYISKLLQEFPLLKSEPNTLAALSDRQLIASTLASPEAMKRVHPIFVDIVYSFVLTYRRQHAQHQDMYRAMQEEDDDFDDLMDFSSPGSSRSSSSSSGVSQNRARAAQQSQARGQNITMEMLQNAIFQSMAPQAAPPGAAPAAPARQAPQPPQQAPEQRFAAQLSQLHDFGFMDDEQNLQALALTDGNVEDALQVIIALRESSE</sequence>
<dbReference type="SUPFAM" id="SSF46934">
    <property type="entry name" value="UBA-like"/>
    <property type="match status" value="1"/>
</dbReference>
<evidence type="ECO:0000259" key="2">
    <source>
        <dbReference type="PROSITE" id="PS50030"/>
    </source>
</evidence>
<dbReference type="InterPro" id="IPR015940">
    <property type="entry name" value="UBA"/>
</dbReference>
<dbReference type="PANTHER" id="PTHR13071:SF4">
    <property type="entry name" value="SMALL RIBOSOMAL SUBUNIT PROTEIN MS22"/>
    <property type="match status" value="1"/>
</dbReference>
<dbReference type="EMBL" id="JAUCMV010000001">
    <property type="protein sequence ID" value="KAK0425058.1"/>
    <property type="molecule type" value="Genomic_DNA"/>
</dbReference>
<dbReference type="InterPro" id="IPR019374">
    <property type="entry name" value="Ribosomal_mS22"/>
</dbReference>
<feature type="region of interest" description="Disordered" evidence="1">
    <location>
        <begin position="832"/>
        <end position="858"/>
    </location>
</feature>
<dbReference type="InterPro" id="IPR009060">
    <property type="entry name" value="UBA-like_sf"/>
</dbReference>
<dbReference type="Proteomes" id="UP001175271">
    <property type="component" value="Unassembled WGS sequence"/>
</dbReference>
<name>A0AA39M8X1_9BILA</name>
<dbReference type="AlphaFoldDB" id="A0AA39M8X1"/>
<dbReference type="Pfam" id="PF10245">
    <property type="entry name" value="MRP-S22"/>
    <property type="match status" value="1"/>
</dbReference>
<keyword evidence="4" id="KW-1185">Reference proteome</keyword>
<feature type="domain" description="UBA" evidence="2">
    <location>
        <begin position="854"/>
        <end position="899"/>
    </location>
</feature>
<accession>A0AA39M8X1</accession>
<feature type="region of interest" description="Disordered" evidence="1">
    <location>
        <begin position="352"/>
        <end position="461"/>
    </location>
</feature>
<evidence type="ECO:0000313" key="3">
    <source>
        <dbReference type="EMBL" id="KAK0425058.1"/>
    </source>
</evidence>
<dbReference type="Pfam" id="PF00627">
    <property type="entry name" value="UBA"/>
    <property type="match status" value="1"/>
</dbReference>
<feature type="compositionally biased region" description="Low complexity" evidence="1">
    <location>
        <begin position="783"/>
        <end position="813"/>
    </location>
</feature>
<comment type="caution">
    <text evidence="3">The sequence shown here is derived from an EMBL/GenBank/DDBJ whole genome shotgun (WGS) entry which is preliminary data.</text>
</comment>
<dbReference type="GO" id="GO:0005763">
    <property type="term" value="C:mitochondrial small ribosomal subunit"/>
    <property type="evidence" value="ECO:0007669"/>
    <property type="project" value="TreeGrafter"/>
</dbReference>
<feature type="compositionally biased region" description="Basic and acidic residues" evidence="1">
    <location>
        <begin position="390"/>
        <end position="405"/>
    </location>
</feature>
<reference evidence="3" key="1">
    <citation type="submission" date="2023-06" db="EMBL/GenBank/DDBJ databases">
        <title>Genomic analysis of the entomopathogenic nematode Steinernema hermaphroditum.</title>
        <authorList>
            <person name="Schwarz E.M."/>
            <person name="Heppert J.K."/>
            <person name="Baniya A."/>
            <person name="Schwartz H.T."/>
            <person name="Tan C.-H."/>
            <person name="Antoshechkin I."/>
            <person name="Sternberg P.W."/>
            <person name="Goodrich-Blair H."/>
            <person name="Dillman A.R."/>
        </authorList>
    </citation>
    <scope>NUCLEOTIDE SEQUENCE</scope>
    <source>
        <strain evidence="3">PS9179</strain>
        <tissue evidence="3">Whole animal</tissue>
    </source>
</reference>
<organism evidence="3 4">
    <name type="scientific">Steinernema hermaphroditum</name>
    <dbReference type="NCBI Taxonomy" id="289476"/>
    <lineage>
        <taxon>Eukaryota</taxon>
        <taxon>Metazoa</taxon>
        <taxon>Ecdysozoa</taxon>
        <taxon>Nematoda</taxon>
        <taxon>Chromadorea</taxon>
        <taxon>Rhabditida</taxon>
        <taxon>Tylenchina</taxon>
        <taxon>Panagrolaimomorpha</taxon>
        <taxon>Strongyloidoidea</taxon>
        <taxon>Steinernematidae</taxon>
        <taxon>Steinernema</taxon>
    </lineage>
</organism>
<dbReference type="InterPro" id="IPR054414">
    <property type="entry name" value="Ccdc124/Oxs1_C"/>
</dbReference>
<dbReference type="Gene3D" id="1.10.8.10">
    <property type="entry name" value="DNA helicase RuvA subunit, C-terminal domain"/>
    <property type="match status" value="1"/>
</dbReference>
<dbReference type="PROSITE" id="PS50030">
    <property type="entry name" value="UBA"/>
    <property type="match status" value="1"/>
</dbReference>
<dbReference type="Pfam" id="PF06244">
    <property type="entry name" value="Ccdc124"/>
    <property type="match status" value="1"/>
</dbReference>
<evidence type="ECO:0000256" key="1">
    <source>
        <dbReference type="SAM" id="MobiDB-lite"/>
    </source>
</evidence>
<evidence type="ECO:0000313" key="4">
    <source>
        <dbReference type="Proteomes" id="UP001175271"/>
    </source>
</evidence>
<feature type="region of interest" description="Disordered" evidence="1">
    <location>
        <begin position="778"/>
        <end position="813"/>
    </location>
</feature>
<dbReference type="PANTHER" id="PTHR13071">
    <property type="entry name" value="MITOCHONDRIAL 28S RIBOSOMAL PROTEIN S22"/>
    <property type="match status" value="1"/>
</dbReference>
<gene>
    <name evidence="3" type="ORF">QR680_009009</name>
</gene>
<protein>
    <recommendedName>
        <fullName evidence="2">UBA domain-containing protein</fullName>
    </recommendedName>
</protein>
<dbReference type="GO" id="GO:0003735">
    <property type="term" value="F:structural constituent of ribosome"/>
    <property type="evidence" value="ECO:0007669"/>
    <property type="project" value="TreeGrafter"/>
</dbReference>
<proteinExistence type="predicted"/>